<feature type="region of interest" description="Disordered" evidence="1">
    <location>
        <begin position="256"/>
        <end position="284"/>
    </location>
</feature>
<evidence type="ECO:0000313" key="4">
    <source>
        <dbReference type="Proteomes" id="UP000216057"/>
    </source>
</evidence>
<proteinExistence type="predicted"/>
<reference evidence="2 4" key="1">
    <citation type="journal article" date="2017" name="BMC Genomics">
        <title>Comparative genomic and phylogenomic analyses of the Bifidobacteriaceae family.</title>
        <authorList>
            <person name="Lugli G.A."/>
            <person name="Milani C."/>
            <person name="Turroni F."/>
            <person name="Duranti S."/>
            <person name="Mancabelli L."/>
            <person name="Mangifesta M."/>
            <person name="Ferrario C."/>
            <person name="Modesto M."/>
            <person name="Mattarelli P."/>
            <person name="Jiri K."/>
            <person name="van Sinderen D."/>
            <person name="Ventura M."/>
        </authorList>
    </citation>
    <scope>NUCLEOTIDE SEQUENCE [LARGE SCALE GENOMIC DNA]</scope>
    <source>
        <strain evidence="2 4">DSM 100216</strain>
    </source>
</reference>
<feature type="compositionally biased region" description="Low complexity" evidence="1">
    <location>
        <begin position="163"/>
        <end position="182"/>
    </location>
</feature>
<keyword evidence="5" id="KW-1185">Reference proteome</keyword>
<sequence length="314" mass="35327">MRIRTIRPEFYESESMGNVSWDARFVFECLWSYVQDNGVNRDNARLIRGACMPYDGNEALPRIEAALDELERVGCIVRYEYAGKRLLWIPTFREYQKISNPSACPLKSPPELGIEPSRFCEERADTVSSSQTLTDPDTNPYSENGGISTTVSSSQTLTDPDTNPSSSSKGSSSDSGSGNNPSYARARDVIPRDPDFEKFWAVYPNHDYEDAARREFHKVIHRTEDRPSIAALIAGAQLAAQLDNPPQARWWLHDGGWKNKPKPARKPTGGGYVPKAQRAQAEWDEDRRIREQLVQQEQQQLQNQIGGGFDALTG</sequence>
<feature type="compositionally biased region" description="Polar residues" evidence="1">
    <location>
        <begin position="126"/>
        <end position="162"/>
    </location>
</feature>
<evidence type="ECO:0000313" key="3">
    <source>
        <dbReference type="EMBL" id="QOL31718.1"/>
    </source>
</evidence>
<feature type="region of interest" description="Disordered" evidence="1">
    <location>
        <begin position="123"/>
        <end position="189"/>
    </location>
</feature>
<evidence type="ECO:0000313" key="2">
    <source>
        <dbReference type="EMBL" id="OZG68225.1"/>
    </source>
</evidence>
<organism evidence="2 4">
    <name type="scientific">Bifidobacterium eulemuris</name>
    <dbReference type="NCBI Taxonomy" id="1765219"/>
    <lineage>
        <taxon>Bacteria</taxon>
        <taxon>Bacillati</taxon>
        <taxon>Actinomycetota</taxon>
        <taxon>Actinomycetes</taxon>
        <taxon>Bifidobacteriales</taxon>
        <taxon>Bifidobacteriaceae</taxon>
        <taxon>Bifidobacterium</taxon>
    </lineage>
</organism>
<name>A0A261GAL9_9BIFI</name>
<dbReference type="Proteomes" id="UP000216057">
    <property type="component" value="Unassembled WGS sequence"/>
</dbReference>
<dbReference type="OrthoDB" id="3383452at2"/>
<dbReference type="AlphaFoldDB" id="A0A261GAL9"/>
<dbReference type="EMBL" id="CP062938">
    <property type="protein sequence ID" value="QOL31718.1"/>
    <property type="molecule type" value="Genomic_DNA"/>
</dbReference>
<evidence type="ECO:0000256" key="1">
    <source>
        <dbReference type="SAM" id="MobiDB-lite"/>
    </source>
</evidence>
<accession>A0A261GAL9</accession>
<dbReference type="KEGG" id="beu:BE0216_04000"/>
<dbReference type="EMBL" id="MWWZ01000006">
    <property type="protein sequence ID" value="OZG68225.1"/>
    <property type="molecule type" value="Genomic_DNA"/>
</dbReference>
<protein>
    <submittedName>
        <fullName evidence="2">Uncharacterized protein</fullName>
    </submittedName>
</protein>
<reference evidence="3 5" key="2">
    <citation type="submission" date="2020-10" db="EMBL/GenBank/DDBJ databases">
        <title>Genome sequencing of Bifidobacterium eulemuris_DSMZ_100216.</title>
        <authorList>
            <person name="Kim J."/>
        </authorList>
    </citation>
    <scope>NUCLEOTIDE SEQUENCE [LARGE SCALE GENOMIC DNA]</scope>
    <source>
        <strain evidence="3 5">DSM 100216</strain>
    </source>
</reference>
<dbReference type="RefSeq" id="WP_094636821.1">
    <property type="nucleotide sequence ID" value="NZ_CP062938.1"/>
</dbReference>
<dbReference type="Proteomes" id="UP000593943">
    <property type="component" value="Chromosome"/>
</dbReference>
<gene>
    <name evidence="3" type="ORF">BE0216_04000</name>
    <name evidence="2" type="ORF">BEUL_1238</name>
</gene>
<evidence type="ECO:0000313" key="5">
    <source>
        <dbReference type="Proteomes" id="UP000593943"/>
    </source>
</evidence>